<dbReference type="AlphaFoldDB" id="A0A1X7TFF9"/>
<evidence type="ECO:0000313" key="1">
    <source>
        <dbReference type="EnsemblMetazoa" id="Aqu2.1.13390_001"/>
    </source>
</evidence>
<sequence>AYIPQEWKIHRITPMFKSGDRTLVKKYRPISLLCIVSKIVERIVFDKTQFGFLRGWLNPPATIGTFTLHS</sequence>
<accession>A0A1X7TFF9</accession>
<name>A0A1X7TFF9_AMPQE</name>
<dbReference type="InParanoid" id="A0A1X7TFF9"/>
<organism evidence="1">
    <name type="scientific">Amphimedon queenslandica</name>
    <name type="common">Sponge</name>
    <dbReference type="NCBI Taxonomy" id="400682"/>
    <lineage>
        <taxon>Eukaryota</taxon>
        <taxon>Metazoa</taxon>
        <taxon>Porifera</taxon>
        <taxon>Demospongiae</taxon>
        <taxon>Heteroscleromorpha</taxon>
        <taxon>Haplosclerida</taxon>
        <taxon>Niphatidae</taxon>
        <taxon>Amphimedon</taxon>
    </lineage>
</organism>
<reference evidence="1" key="1">
    <citation type="submission" date="2017-05" db="UniProtKB">
        <authorList>
            <consortium name="EnsemblMetazoa"/>
        </authorList>
    </citation>
    <scope>IDENTIFICATION</scope>
</reference>
<evidence type="ECO:0008006" key="2">
    <source>
        <dbReference type="Google" id="ProtNLM"/>
    </source>
</evidence>
<dbReference type="EnsemblMetazoa" id="Aqu2.1.13390_001">
    <property type="protein sequence ID" value="Aqu2.1.13390_001"/>
    <property type="gene ID" value="Aqu2.1.13390"/>
</dbReference>
<protein>
    <recommendedName>
        <fullName evidence="2">Reverse transcriptase domain-containing protein</fullName>
    </recommendedName>
</protein>
<proteinExistence type="predicted"/>